<dbReference type="Pfam" id="PF00019">
    <property type="entry name" value="TGF_beta"/>
    <property type="match status" value="1"/>
</dbReference>
<evidence type="ECO:0000256" key="5">
    <source>
        <dbReference type="ARBA" id="ARBA00022685"/>
    </source>
</evidence>
<dbReference type="SMART" id="SM00204">
    <property type="entry name" value="TGFB"/>
    <property type="match status" value="1"/>
</dbReference>
<evidence type="ECO:0000256" key="3">
    <source>
        <dbReference type="ARBA" id="ARBA00022473"/>
    </source>
</evidence>
<keyword evidence="5" id="KW-0165">Cleavage on pair of basic residues</keyword>
<proteinExistence type="inferred from homology"/>
<gene>
    <name evidence="13" type="ORF">NP493_35g04047</name>
</gene>
<feature type="domain" description="TGF-beta family profile" evidence="12">
    <location>
        <begin position="283"/>
        <end position="406"/>
    </location>
</feature>
<evidence type="ECO:0000313" key="14">
    <source>
        <dbReference type="Proteomes" id="UP001209878"/>
    </source>
</evidence>
<sequence length="406" mass="46345">MEFLRFLVVALTLLFGHAWLIMGAKLPRLLEHQFRAVKVVAVSDQNGTSSGLSSVSTADLVRTLSLTHGVSPESSRQASAVFLLELYQELQHGKDLAQAAGVGRRDPAIKHANTVRSFTAKVPRHEKRNEIRLVFNLSSIPTREVVQKAELRMLPLLGRHARNPRRSRRYRVRVTVTKDDRTVSDSVSRVTVDHRPHEDFLTLDLTRVVQSVLAAGHDTGSVQISVRRRRSRRDTRLHLVPALSDVSDKNAMLVLFSLDHAFFRKLQKHALGVRASSESASARVARAAGKKDRGRKKKRRGRSRRCRTHDLLIDFDQIGWGKWIVYPKRYNAFYCGGRCRSPVTWEMDPTNHAVLQSLVRLKNRKKVPQPCCVPTRLRPISMLYYERDEIVVRHHENMIVDRCGCR</sequence>
<evidence type="ECO:0000256" key="8">
    <source>
        <dbReference type="ARBA" id="ARBA00023157"/>
    </source>
</evidence>
<dbReference type="InterPro" id="IPR001839">
    <property type="entry name" value="TGF-b_C"/>
</dbReference>
<dbReference type="PROSITE" id="PS00250">
    <property type="entry name" value="TGF_BETA_1"/>
    <property type="match status" value="1"/>
</dbReference>
<dbReference type="PANTHER" id="PTHR11848:SF302">
    <property type="entry name" value="TGF-BETA FAMILY PROFILE DOMAIN-CONTAINING PROTEIN"/>
    <property type="match status" value="1"/>
</dbReference>
<dbReference type="InterPro" id="IPR029034">
    <property type="entry name" value="Cystine-knot_cytokine"/>
</dbReference>
<accession>A0AAD9PCR0</accession>
<keyword evidence="6" id="KW-0732">Signal</keyword>
<dbReference type="AlphaFoldDB" id="A0AAD9PCR0"/>
<dbReference type="GO" id="GO:0005125">
    <property type="term" value="F:cytokine activity"/>
    <property type="evidence" value="ECO:0007669"/>
    <property type="project" value="TreeGrafter"/>
</dbReference>
<dbReference type="InterPro" id="IPR017948">
    <property type="entry name" value="TGFb_CS"/>
</dbReference>
<evidence type="ECO:0000256" key="1">
    <source>
        <dbReference type="ARBA" id="ARBA00004613"/>
    </source>
</evidence>
<comment type="caution">
    <text evidence="13">The sequence shown here is derived from an EMBL/GenBank/DDBJ whole genome shotgun (WGS) entry which is preliminary data.</text>
</comment>
<evidence type="ECO:0000256" key="6">
    <source>
        <dbReference type="ARBA" id="ARBA00022729"/>
    </source>
</evidence>
<evidence type="ECO:0000256" key="9">
    <source>
        <dbReference type="ARBA" id="ARBA00023180"/>
    </source>
</evidence>
<dbReference type="EMBL" id="JAODUO010000035">
    <property type="protein sequence ID" value="KAK2192283.1"/>
    <property type="molecule type" value="Genomic_DNA"/>
</dbReference>
<reference evidence="13" key="1">
    <citation type="journal article" date="2023" name="Mol. Biol. Evol.">
        <title>Third-Generation Sequencing Reveals the Adaptive Role of the Epigenome in Three Deep-Sea Polychaetes.</title>
        <authorList>
            <person name="Perez M."/>
            <person name="Aroh O."/>
            <person name="Sun Y."/>
            <person name="Lan Y."/>
            <person name="Juniper S.K."/>
            <person name="Young C.R."/>
            <person name="Angers B."/>
            <person name="Qian P.Y."/>
        </authorList>
    </citation>
    <scope>NUCLEOTIDE SEQUENCE</scope>
    <source>
        <strain evidence="13">R07B-5</strain>
    </source>
</reference>
<dbReference type="PROSITE" id="PS51362">
    <property type="entry name" value="TGF_BETA_2"/>
    <property type="match status" value="1"/>
</dbReference>
<keyword evidence="9" id="KW-0325">Glycoprotein</keyword>
<protein>
    <recommendedName>
        <fullName evidence="12">TGF-beta family profile domain-containing protein</fullName>
    </recommendedName>
</protein>
<evidence type="ECO:0000256" key="4">
    <source>
        <dbReference type="ARBA" id="ARBA00022525"/>
    </source>
</evidence>
<dbReference type="GO" id="GO:0005615">
    <property type="term" value="C:extracellular space"/>
    <property type="evidence" value="ECO:0007669"/>
    <property type="project" value="TreeGrafter"/>
</dbReference>
<dbReference type="Pfam" id="PF00688">
    <property type="entry name" value="TGFb_propeptide"/>
    <property type="match status" value="1"/>
</dbReference>
<dbReference type="PANTHER" id="PTHR11848">
    <property type="entry name" value="TGF-BETA FAMILY"/>
    <property type="match status" value="1"/>
</dbReference>
<keyword evidence="3" id="KW-0217">Developmental protein</keyword>
<comment type="subcellular location">
    <subcellularLocation>
        <location evidence="1">Secreted</location>
    </subcellularLocation>
</comment>
<keyword evidence="8" id="KW-1015">Disulfide bond</keyword>
<organism evidence="13 14">
    <name type="scientific">Ridgeia piscesae</name>
    <name type="common">Tubeworm</name>
    <dbReference type="NCBI Taxonomy" id="27915"/>
    <lineage>
        <taxon>Eukaryota</taxon>
        <taxon>Metazoa</taxon>
        <taxon>Spiralia</taxon>
        <taxon>Lophotrochozoa</taxon>
        <taxon>Annelida</taxon>
        <taxon>Polychaeta</taxon>
        <taxon>Sedentaria</taxon>
        <taxon>Canalipalpata</taxon>
        <taxon>Sabellida</taxon>
        <taxon>Siboglinidae</taxon>
        <taxon>Ridgeia</taxon>
    </lineage>
</organism>
<evidence type="ECO:0000256" key="11">
    <source>
        <dbReference type="SAM" id="MobiDB-lite"/>
    </source>
</evidence>
<dbReference type="InterPro" id="IPR015615">
    <property type="entry name" value="TGF-beta-rel"/>
</dbReference>
<evidence type="ECO:0000256" key="10">
    <source>
        <dbReference type="RuleBase" id="RU000354"/>
    </source>
</evidence>
<comment type="similarity">
    <text evidence="2 10">Belongs to the TGF-beta family.</text>
</comment>
<keyword evidence="4" id="KW-0964">Secreted</keyword>
<dbReference type="FunFam" id="2.10.90.10:FF:000026">
    <property type="entry name" value="Nodal homolog 3-A"/>
    <property type="match status" value="1"/>
</dbReference>
<evidence type="ECO:0000259" key="12">
    <source>
        <dbReference type="PROSITE" id="PS51362"/>
    </source>
</evidence>
<evidence type="ECO:0000256" key="2">
    <source>
        <dbReference type="ARBA" id="ARBA00006656"/>
    </source>
</evidence>
<feature type="compositionally biased region" description="Basic residues" evidence="11">
    <location>
        <begin position="292"/>
        <end position="303"/>
    </location>
</feature>
<dbReference type="Gene3D" id="2.60.120.970">
    <property type="match status" value="1"/>
</dbReference>
<dbReference type="InterPro" id="IPR001111">
    <property type="entry name" value="TGF-b_propeptide"/>
</dbReference>
<dbReference type="Proteomes" id="UP001209878">
    <property type="component" value="Unassembled WGS sequence"/>
</dbReference>
<dbReference type="CDD" id="cd13759">
    <property type="entry name" value="TGF_beta_NODAL"/>
    <property type="match status" value="1"/>
</dbReference>
<evidence type="ECO:0000256" key="7">
    <source>
        <dbReference type="ARBA" id="ARBA00023030"/>
    </source>
</evidence>
<dbReference type="SUPFAM" id="SSF57501">
    <property type="entry name" value="Cystine-knot cytokines"/>
    <property type="match status" value="1"/>
</dbReference>
<keyword evidence="14" id="KW-1185">Reference proteome</keyword>
<keyword evidence="7 10" id="KW-0339">Growth factor</keyword>
<evidence type="ECO:0000313" key="13">
    <source>
        <dbReference type="EMBL" id="KAK2192283.1"/>
    </source>
</evidence>
<dbReference type="GO" id="GO:0008083">
    <property type="term" value="F:growth factor activity"/>
    <property type="evidence" value="ECO:0007669"/>
    <property type="project" value="UniProtKB-KW"/>
</dbReference>
<feature type="region of interest" description="Disordered" evidence="11">
    <location>
        <begin position="282"/>
        <end position="303"/>
    </location>
</feature>
<dbReference type="Gene3D" id="2.10.90.10">
    <property type="entry name" value="Cystine-knot cytokines"/>
    <property type="match status" value="1"/>
</dbReference>
<name>A0AAD9PCR0_RIDPI</name>